<feature type="transmembrane region" description="Helical" evidence="1">
    <location>
        <begin position="140"/>
        <end position="158"/>
    </location>
</feature>
<evidence type="ECO:0000313" key="3">
    <source>
        <dbReference type="Proteomes" id="UP000190460"/>
    </source>
</evidence>
<evidence type="ECO:0000313" key="2">
    <source>
        <dbReference type="EMBL" id="SKA80728.1"/>
    </source>
</evidence>
<organism evidence="2 3">
    <name type="scientific">Thiothrix eikelboomii</name>
    <dbReference type="NCBI Taxonomy" id="92487"/>
    <lineage>
        <taxon>Bacteria</taxon>
        <taxon>Pseudomonadati</taxon>
        <taxon>Pseudomonadota</taxon>
        <taxon>Gammaproteobacteria</taxon>
        <taxon>Thiotrichales</taxon>
        <taxon>Thiotrichaceae</taxon>
        <taxon>Thiothrix</taxon>
    </lineage>
</organism>
<dbReference type="EMBL" id="FUYB01000009">
    <property type="protein sequence ID" value="SKA80728.1"/>
    <property type="molecule type" value="Genomic_DNA"/>
</dbReference>
<keyword evidence="1" id="KW-0472">Membrane</keyword>
<keyword evidence="3" id="KW-1185">Reference proteome</keyword>
<dbReference type="OrthoDB" id="9807787at2"/>
<evidence type="ECO:0000256" key="1">
    <source>
        <dbReference type="SAM" id="Phobius"/>
    </source>
</evidence>
<gene>
    <name evidence="2" type="ORF">SAMN02745130_02111</name>
</gene>
<feature type="transmembrane region" description="Helical" evidence="1">
    <location>
        <begin position="92"/>
        <end position="119"/>
    </location>
</feature>
<keyword evidence="1" id="KW-1133">Transmembrane helix</keyword>
<proteinExistence type="predicted"/>
<dbReference type="STRING" id="92487.SAMN02745130_02111"/>
<feature type="transmembrane region" description="Helical" evidence="1">
    <location>
        <begin position="48"/>
        <end position="72"/>
    </location>
</feature>
<reference evidence="2 3" key="1">
    <citation type="submission" date="2017-02" db="EMBL/GenBank/DDBJ databases">
        <authorList>
            <person name="Peterson S.W."/>
        </authorList>
    </citation>
    <scope>NUCLEOTIDE SEQUENCE [LARGE SCALE GENOMIC DNA]</scope>
    <source>
        <strain evidence="2 3">ATCC 49788</strain>
    </source>
</reference>
<feature type="transmembrane region" description="Helical" evidence="1">
    <location>
        <begin position="164"/>
        <end position="189"/>
    </location>
</feature>
<sequence>MPITYKFACIHCGQLHDYQPLAKGETAYCSRCFSVLYRQRQQLIDTSLALIMTGLILFVITNAFPLIGLRAQGITQELSIWKATSAFWAQDYYWLSALLALNLIVLPLFELLGLFWVLLTIRLAWQPHGAIQIFRWLSELKPWGMLEVFMLGLLVAVVKLGDIAVLVVGPAFWSFIFLVLTMAATTAYLDRFTLWQLLKPCRANTAGSGS</sequence>
<dbReference type="Proteomes" id="UP000190460">
    <property type="component" value="Unassembled WGS sequence"/>
</dbReference>
<dbReference type="RefSeq" id="WP_078922577.1">
    <property type="nucleotide sequence ID" value="NZ_FUYB01000009.1"/>
</dbReference>
<dbReference type="AlphaFoldDB" id="A0A1T4WV39"/>
<dbReference type="Pfam" id="PF04403">
    <property type="entry name" value="PqiA"/>
    <property type="match status" value="1"/>
</dbReference>
<keyword evidence="1" id="KW-0812">Transmembrane</keyword>
<name>A0A1T4WV39_9GAMM</name>
<dbReference type="InterPro" id="IPR007498">
    <property type="entry name" value="PqiA-like"/>
</dbReference>
<protein>
    <submittedName>
        <fullName evidence="2">Paraquat-inducible protein A</fullName>
    </submittedName>
</protein>
<accession>A0A1T4WV39</accession>